<protein>
    <submittedName>
        <fullName evidence="2">Uncharacterized protein</fullName>
    </submittedName>
</protein>
<dbReference type="EnsemblPlants" id="OBART06G18190.1">
    <property type="protein sequence ID" value="OBART06G18190.1"/>
    <property type="gene ID" value="OBART06G18190"/>
</dbReference>
<feature type="region of interest" description="Disordered" evidence="1">
    <location>
        <begin position="90"/>
        <end position="110"/>
    </location>
</feature>
<dbReference type="Gene3D" id="2.120.10.30">
    <property type="entry name" value="TolB, C-terminal domain"/>
    <property type="match status" value="1"/>
</dbReference>
<accession>A0A0D3GHR2</accession>
<name>A0A0D3GHR2_9ORYZ</name>
<feature type="compositionally biased region" description="Polar residues" evidence="1">
    <location>
        <begin position="99"/>
        <end position="110"/>
    </location>
</feature>
<keyword evidence="3" id="KW-1185">Reference proteome</keyword>
<dbReference type="STRING" id="65489.A0A0D3GHR2"/>
<evidence type="ECO:0000313" key="2">
    <source>
        <dbReference type="EnsemblPlants" id="OBART06G18190.1"/>
    </source>
</evidence>
<dbReference type="HOGENOM" id="CLU_1368067_0_0_1"/>
<evidence type="ECO:0000313" key="3">
    <source>
        <dbReference type="Proteomes" id="UP000026960"/>
    </source>
</evidence>
<dbReference type="GO" id="GO:0012505">
    <property type="term" value="C:endomembrane system"/>
    <property type="evidence" value="ECO:0007669"/>
    <property type="project" value="TreeGrafter"/>
</dbReference>
<sequence length="200" mass="21408">MTLSAPLRRRAHDLACTDDLFTTRSVGICSPEKKLVVPESMCGRPLGLQFHHASVDLYVADEYLGLLRAPARGGLAEVVTTETAVCRSTSSTASMSTRGPATSTSPIAAARTDSSSTYQIESIGHVHIYCTVCMHHAVNRAPLPRSPSARSAAALALRFFARGRARAPLLGPPSLRCHARPLLCHPHPHAPLRLPPASFT</sequence>
<dbReference type="PANTHER" id="PTHR10426">
    <property type="entry name" value="STRICTOSIDINE SYNTHASE-RELATED"/>
    <property type="match status" value="1"/>
</dbReference>
<evidence type="ECO:0000256" key="1">
    <source>
        <dbReference type="SAM" id="MobiDB-lite"/>
    </source>
</evidence>
<dbReference type="AlphaFoldDB" id="A0A0D3GHR2"/>
<dbReference type="PaxDb" id="65489-OBART06G18190.1"/>
<proteinExistence type="predicted"/>
<organism evidence="2">
    <name type="scientific">Oryza barthii</name>
    <dbReference type="NCBI Taxonomy" id="65489"/>
    <lineage>
        <taxon>Eukaryota</taxon>
        <taxon>Viridiplantae</taxon>
        <taxon>Streptophyta</taxon>
        <taxon>Embryophyta</taxon>
        <taxon>Tracheophyta</taxon>
        <taxon>Spermatophyta</taxon>
        <taxon>Magnoliopsida</taxon>
        <taxon>Liliopsida</taxon>
        <taxon>Poales</taxon>
        <taxon>Poaceae</taxon>
        <taxon>BOP clade</taxon>
        <taxon>Oryzoideae</taxon>
        <taxon>Oryzeae</taxon>
        <taxon>Oryzinae</taxon>
        <taxon>Oryza</taxon>
    </lineage>
</organism>
<reference evidence="2" key="1">
    <citation type="journal article" date="2009" name="Rice">
        <title>De Novo Next Generation Sequencing of Plant Genomes.</title>
        <authorList>
            <person name="Rounsley S."/>
            <person name="Marri P.R."/>
            <person name="Yu Y."/>
            <person name="He R."/>
            <person name="Sisneros N."/>
            <person name="Goicoechea J.L."/>
            <person name="Lee S.J."/>
            <person name="Angelova A."/>
            <person name="Kudrna D."/>
            <person name="Luo M."/>
            <person name="Affourtit J."/>
            <person name="Desany B."/>
            <person name="Knight J."/>
            <person name="Niazi F."/>
            <person name="Egholm M."/>
            <person name="Wing R.A."/>
        </authorList>
    </citation>
    <scope>NUCLEOTIDE SEQUENCE [LARGE SCALE GENOMIC DNA]</scope>
    <source>
        <strain evidence="2">cv. IRGC 105608</strain>
    </source>
</reference>
<dbReference type="Gramene" id="OBART06G18190.1">
    <property type="protein sequence ID" value="OBART06G18190.1"/>
    <property type="gene ID" value="OBART06G18190"/>
</dbReference>
<reference evidence="2" key="2">
    <citation type="submission" date="2015-03" db="UniProtKB">
        <authorList>
            <consortium name="EnsemblPlants"/>
        </authorList>
    </citation>
    <scope>IDENTIFICATION</scope>
</reference>
<dbReference type="Proteomes" id="UP000026960">
    <property type="component" value="Chromosome 6"/>
</dbReference>
<dbReference type="PANTHER" id="PTHR10426:SF31">
    <property type="entry name" value="STRICTOSIDINE SYNTHASE 3"/>
    <property type="match status" value="1"/>
</dbReference>
<dbReference type="InterPro" id="IPR011042">
    <property type="entry name" value="6-blade_b-propeller_TolB-like"/>
</dbReference>
<dbReference type="GO" id="GO:0016787">
    <property type="term" value="F:hydrolase activity"/>
    <property type="evidence" value="ECO:0007669"/>
    <property type="project" value="TreeGrafter"/>
</dbReference>
<dbReference type="eggNOG" id="KOG1520">
    <property type="taxonomic scope" value="Eukaryota"/>
</dbReference>